<keyword evidence="3" id="KW-1185">Reference proteome</keyword>
<proteinExistence type="predicted"/>
<reference evidence="2 3" key="1">
    <citation type="submission" date="2020-07" db="EMBL/GenBank/DDBJ databases">
        <title>Bradyrhizobium diversity isolated from nodules of indigenous legumes of Western Australia.</title>
        <authorList>
            <person name="Klepa M.S."/>
        </authorList>
    </citation>
    <scope>NUCLEOTIDE SEQUENCE [LARGE SCALE GENOMIC DNA]</scope>
    <source>
        <strain evidence="2 3">CNPSo 4019</strain>
    </source>
</reference>
<dbReference type="Proteomes" id="UP001194539">
    <property type="component" value="Unassembled WGS sequence"/>
</dbReference>
<gene>
    <name evidence="2" type="ORF">H1B27_37445</name>
</gene>
<name>A0ABS0PF35_9BRAD</name>
<accession>A0ABS0PF35</accession>
<sequence length="183" mass="20450">MEELLAFIAKPAVLPAITFVVGGVFGFIATRFTMTASERSAHKQRLYENSNAHKREKEKRYLEYVDALRAYCAKTAPISLADFQSVATTGELYFSELKIIASAVMDGRIDTASARDTFIPNLVEALEKNIPQHYDTLHKMAVRIGVPYEGKFRRLSYETLFKAVEKYASNAVLPPLLAAETHG</sequence>
<evidence type="ECO:0000313" key="3">
    <source>
        <dbReference type="Proteomes" id="UP001194539"/>
    </source>
</evidence>
<keyword evidence="1" id="KW-1133">Transmembrane helix</keyword>
<comment type="caution">
    <text evidence="2">The sequence shown here is derived from an EMBL/GenBank/DDBJ whole genome shotgun (WGS) entry which is preliminary data.</text>
</comment>
<dbReference type="EMBL" id="JACEGD010000062">
    <property type="protein sequence ID" value="MBH5391906.1"/>
    <property type="molecule type" value="Genomic_DNA"/>
</dbReference>
<dbReference type="RefSeq" id="WP_197969490.1">
    <property type="nucleotide sequence ID" value="NZ_JACEGD010000062.1"/>
</dbReference>
<keyword evidence="1" id="KW-0812">Transmembrane</keyword>
<protein>
    <submittedName>
        <fullName evidence="2">Uncharacterized protein</fullName>
    </submittedName>
</protein>
<organism evidence="2 3">
    <name type="scientific">Bradyrhizobium diversitatis</name>
    <dbReference type="NCBI Taxonomy" id="2755406"/>
    <lineage>
        <taxon>Bacteria</taxon>
        <taxon>Pseudomonadati</taxon>
        <taxon>Pseudomonadota</taxon>
        <taxon>Alphaproteobacteria</taxon>
        <taxon>Hyphomicrobiales</taxon>
        <taxon>Nitrobacteraceae</taxon>
        <taxon>Bradyrhizobium</taxon>
    </lineage>
</organism>
<keyword evidence="1" id="KW-0472">Membrane</keyword>
<feature type="transmembrane region" description="Helical" evidence="1">
    <location>
        <begin position="12"/>
        <end position="34"/>
    </location>
</feature>
<evidence type="ECO:0000313" key="2">
    <source>
        <dbReference type="EMBL" id="MBH5391906.1"/>
    </source>
</evidence>
<evidence type="ECO:0000256" key="1">
    <source>
        <dbReference type="SAM" id="Phobius"/>
    </source>
</evidence>